<dbReference type="InterPro" id="IPR006626">
    <property type="entry name" value="PbH1"/>
</dbReference>
<gene>
    <name evidence="2" type="ORF">DZC73_04750</name>
</gene>
<proteinExistence type="predicted"/>
<dbReference type="Proteomes" id="UP000267464">
    <property type="component" value="Unassembled WGS sequence"/>
</dbReference>
<sequence>MKMNSILKAGLSAAAIALMSASASATVYYVSDCQAGAAAGCVAGNDANNGTSPATPWKTVSKASSMIGSLLAGDEVRFARGASFSAARLQIYNTRSRAATPLVFDSYKPSWGTGTQKPILMAPTGAQAVQFEDSGNADHDEGYVVRNLDLRGSGSSIGVFIYNDADYITLENLDISGFAIGVNCSESNAANAGSNARNDYITLRNSNIHDNKDIGYLGGCANVLVENNRFDNNGFGGGTMINRNHNIYISTEGTNVVVRGNTLTRSAVSGGVCGGVPIVAHGKQVGLVIENNVIDETTGAGPGCYGIQVNPGYGSIAESFTGAIIRGNKVINPGTIGIAVGSCPSCVIENNFIVKETSGLFVGIAMPSENIEVGVDAADTNLTVRNNSIYVTSPTYGSQGIRTETYGTGHKVVSNMVVFGSAASGTSCFSTKGLTLASFTAFDNNLCYSTGGVAYSATYSKLADAQAAGFDRNGQFKDPLLVAVPSAANGYSMKATATSPLLNTGNTLYSVISGTSNIGAYDRTPPSPPPTVSIK</sequence>
<reference evidence="2 3" key="1">
    <citation type="submission" date="2018-08" db="EMBL/GenBank/DDBJ databases">
        <authorList>
            <person name="Khan S.A."/>
            <person name="Jeon C.O."/>
            <person name="Chun B.H."/>
            <person name="Jeong S.E."/>
        </authorList>
    </citation>
    <scope>NUCLEOTIDE SEQUENCE [LARGE SCALE GENOMIC DNA]</scope>
    <source>
        <strain evidence="2 3">S-16</strain>
    </source>
</reference>
<evidence type="ECO:0000313" key="2">
    <source>
        <dbReference type="EMBL" id="RQP26337.1"/>
    </source>
</evidence>
<feature type="chain" id="PRO_5018332224" evidence="1">
    <location>
        <begin position="26"/>
        <end position="535"/>
    </location>
</feature>
<protein>
    <submittedName>
        <fullName evidence="2">Right-handed parallel beta-helix repeat-containing protein</fullName>
    </submittedName>
</protein>
<dbReference type="InterPro" id="IPR012334">
    <property type="entry name" value="Pectin_lyas_fold"/>
</dbReference>
<organism evidence="2 3">
    <name type="scientific">Piscinibacter terrae</name>
    <dbReference type="NCBI Taxonomy" id="2496871"/>
    <lineage>
        <taxon>Bacteria</taxon>
        <taxon>Pseudomonadati</taxon>
        <taxon>Pseudomonadota</taxon>
        <taxon>Betaproteobacteria</taxon>
        <taxon>Burkholderiales</taxon>
        <taxon>Sphaerotilaceae</taxon>
        <taxon>Piscinibacter</taxon>
    </lineage>
</organism>
<keyword evidence="3" id="KW-1185">Reference proteome</keyword>
<comment type="caution">
    <text evidence="2">The sequence shown here is derived from an EMBL/GenBank/DDBJ whole genome shotgun (WGS) entry which is preliminary data.</text>
</comment>
<feature type="signal peptide" evidence="1">
    <location>
        <begin position="1"/>
        <end position="25"/>
    </location>
</feature>
<evidence type="ECO:0000313" key="3">
    <source>
        <dbReference type="Proteomes" id="UP000267464"/>
    </source>
</evidence>
<reference evidence="2 3" key="2">
    <citation type="submission" date="2018-12" db="EMBL/GenBank/DDBJ databases">
        <title>Rhizobacter gummiphilus sp. nov., a rubber-degrading bacterium isolated from the soil of a botanical garden in Japan.</title>
        <authorList>
            <person name="Shunsuke S.S."/>
        </authorList>
    </citation>
    <scope>NUCLEOTIDE SEQUENCE [LARGE SCALE GENOMIC DNA]</scope>
    <source>
        <strain evidence="2 3">S-16</strain>
    </source>
</reference>
<accession>A0A3N7HVK6</accession>
<dbReference type="EMBL" id="QUSW01000001">
    <property type="protein sequence ID" value="RQP26337.1"/>
    <property type="molecule type" value="Genomic_DNA"/>
</dbReference>
<dbReference type="SUPFAM" id="SSF51126">
    <property type="entry name" value="Pectin lyase-like"/>
    <property type="match status" value="2"/>
</dbReference>
<name>A0A3N7HVK6_9BURK</name>
<dbReference type="SMART" id="SM00710">
    <property type="entry name" value="PbH1"/>
    <property type="match status" value="8"/>
</dbReference>
<evidence type="ECO:0000256" key="1">
    <source>
        <dbReference type="SAM" id="SignalP"/>
    </source>
</evidence>
<dbReference type="AlphaFoldDB" id="A0A3N7HVK6"/>
<dbReference type="Gene3D" id="2.160.20.10">
    <property type="entry name" value="Single-stranded right-handed beta-helix, Pectin lyase-like"/>
    <property type="match status" value="1"/>
</dbReference>
<dbReference type="InterPro" id="IPR011050">
    <property type="entry name" value="Pectin_lyase_fold/virulence"/>
</dbReference>
<keyword evidence="1" id="KW-0732">Signal</keyword>